<evidence type="ECO:0000259" key="6">
    <source>
        <dbReference type="Pfam" id="PF00425"/>
    </source>
</evidence>
<dbReference type="AlphaFoldDB" id="A0A6J7Q167"/>
<dbReference type="EMBL" id="CAFBQU010000002">
    <property type="protein sequence ID" value="CAB5058944.1"/>
    <property type="molecule type" value="Genomic_DNA"/>
</dbReference>
<dbReference type="Pfam" id="PF00425">
    <property type="entry name" value="Chorismate_bind"/>
    <property type="match status" value="1"/>
</dbReference>
<dbReference type="EC" id="5.4.4.2" evidence="3"/>
<evidence type="ECO:0000256" key="3">
    <source>
        <dbReference type="ARBA" id="ARBA00012824"/>
    </source>
</evidence>
<gene>
    <name evidence="7" type="ORF">UFOPK4098_00305</name>
    <name evidence="8" type="ORF">UFOPK4347_00155</name>
</gene>
<comment type="catalytic activity">
    <reaction evidence="1">
        <text>chorismate = isochorismate</text>
        <dbReference type="Rhea" id="RHEA:18985"/>
        <dbReference type="ChEBI" id="CHEBI:29748"/>
        <dbReference type="ChEBI" id="CHEBI:29780"/>
        <dbReference type="EC" id="5.4.4.2"/>
    </reaction>
</comment>
<dbReference type="SUPFAM" id="SSF56322">
    <property type="entry name" value="ADC synthase"/>
    <property type="match status" value="1"/>
</dbReference>
<proteinExistence type="inferred from homology"/>
<name>A0A6J7Q167_9ZZZZ</name>
<keyword evidence="4" id="KW-0413">Isomerase</keyword>
<comment type="similarity">
    <text evidence="2">Belongs to the isochorismate synthase family.</text>
</comment>
<sequence>MSQIIATAVAVDNLPHLHNIAGSDGMLFVHGDEGIASTGQFTRVGPSQVHAFLSEIQHHYTDEHDKDGPIALGFLPFLREEREDLFVPHIFARRFSDGYTSITVLTDAEMSEKERLVHVDEVVTSLLRSLPPVFQQKNIERHLSNTPLTPITTYLAAVSEARSAVRSGQIEKAVIARDIELKSDTPLNIHSVLTYLHEQYSTCYQFSIDHLVGASPELLVHMEKGIVHSNPLAGTTPRTGDPATDAQNAADLLASKKNQIEHRVVVEMVHDTLLQWCSYLDWEPEPSVVSVANVQHLGTHVTGPLSDTNTHVLEIARELSPTPALGGFPRTEAIELINRVEHMNRGRYGGAVGWCDAQGNGTWAVTIRCAQFSTDLMSARLFAGGGIVADSEPELELAETESKFKAMTNAIMHSS</sequence>
<dbReference type="NCBIfam" id="TIGR00543">
    <property type="entry name" value="isochor_syn"/>
    <property type="match status" value="1"/>
</dbReference>
<reference evidence="7" key="1">
    <citation type="submission" date="2020-05" db="EMBL/GenBank/DDBJ databases">
        <authorList>
            <person name="Chiriac C."/>
            <person name="Salcher M."/>
            <person name="Ghai R."/>
            <person name="Kavagutti S V."/>
        </authorList>
    </citation>
    <scope>NUCLEOTIDE SEQUENCE</scope>
</reference>
<evidence type="ECO:0000256" key="4">
    <source>
        <dbReference type="ARBA" id="ARBA00023235"/>
    </source>
</evidence>
<dbReference type="Gene3D" id="3.60.120.10">
    <property type="entry name" value="Anthranilate synthase"/>
    <property type="match status" value="1"/>
</dbReference>
<dbReference type="InterPro" id="IPR015890">
    <property type="entry name" value="Chorismate_C"/>
</dbReference>
<evidence type="ECO:0000256" key="2">
    <source>
        <dbReference type="ARBA" id="ARBA00005297"/>
    </source>
</evidence>
<evidence type="ECO:0000313" key="8">
    <source>
        <dbReference type="EMBL" id="CAB5058944.1"/>
    </source>
</evidence>
<protein>
    <recommendedName>
        <fullName evidence="3">isochorismate synthase</fullName>
        <ecNumber evidence="3">5.4.4.2</ecNumber>
    </recommendedName>
    <alternativeName>
        <fullName evidence="5">Isochorismate mutase</fullName>
    </alternativeName>
</protein>
<evidence type="ECO:0000313" key="7">
    <source>
        <dbReference type="EMBL" id="CAB5011298.1"/>
    </source>
</evidence>
<dbReference type="PANTHER" id="PTHR42839:SF2">
    <property type="entry name" value="ISOCHORISMATE SYNTHASE ENTC"/>
    <property type="match status" value="1"/>
</dbReference>
<evidence type="ECO:0000256" key="1">
    <source>
        <dbReference type="ARBA" id="ARBA00000799"/>
    </source>
</evidence>
<organism evidence="7">
    <name type="scientific">freshwater metagenome</name>
    <dbReference type="NCBI Taxonomy" id="449393"/>
    <lineage>
        <taxon>unclassified sequences</taxon>
        <taxon>metagenomes</taxon>
        <taxon>ecological metagenomes</taxon>
    </lineage>
</organism>
<dbReference type="PANTHER" id="PTHR42839">
    <property type="entry name" value="ISOCHORISMATE SYNTHASE ENTC"/>
    <property type="match status" value="1"/>
</dbReference>
<dbReference type="InterPro" id="IPR004561">
    <property type="entry name" value="IsoChor_synthase"/>
</dbReference>
<evidence type="ECO:0000256" key="5">
    <source>
        <dbReference type="ARBA" id="ARBA00041564"/>
    </source>
</evidence>
<accession>A0A6J7Q167</accession>
<dbReference type="GO" id="GO:0008909">
    <property type="term" value="F:isochorismate synthase activity"/>
    <property type="evidence" value="ECO:0007669"/>
    <property type="project" value="UniProtKB-EC"/>
</dbReference>
<dbReference type="EMBL" id="CAFBPN010000007">
    <property type="protein sequence ID" value="CAB5011298.1"/>
    <property type="molecule type" value="Genomic_DNA"/>
</dbReference>
<feature type="domain" description="Chorismate-utilising enzyme C-terminal" evidence="6">
    <location>
        <begin position="153"/>
        <end position="403"/>
    </location>
</feature>
<dbReference type="InterPro" id="IPR005801">
    <property type="entry name" value="ADC_synthase"/>
</dbReference>